<organism evidence="1 2">
    <name type="scientific">Holotrichia oblita</name>
    <name type="common">Chafer beetle</name>
    <dbReference type="NCBI Taxonomy" id="644536"/>
    <lineage>
        <taxon>Eukaryota</taxon>
        <taxon>Metazoa</taxon>
        <taxon>Ecdysozoa</taxon>
        <taxon>Arthropoda</taxon>
        <taxon>Hexapoda</taxon>
        <taxon>Insecta</taxon>
        <taxon>Pterygota</taxon>
        <taxon>Neoptera</taxon>
        <taxon>Endopterygota</taxon>
        <taxon>Coleoptera</taxon>
        <taxon>Polyphaga</taxon>
        <taxon>Scarabaeiformia</taxon>
        <taxon>Scarabaeidae</taxon>
        <taxon>Melolonthinae</taxon>
        <taxon>Holotrichia</taxon>
    </lineage>
</organism>
<sequence>MQIGIDEGATQHTASEASATREETESAIKSSSVKTFESLLPTRKNKTATEKYETIETKGLTTKELQPLVLLEQYRTTRVQREYYEKKLERMKREDSTANVVNKEDVTYYNL</sequence>
<accession>A0ACB9TVA1</accession>
<evidence type="ECO:0000313" key="2">
    <source>
        <dbReference type="Proteomes" id="UP001056778"/>
    </source>
</evidence>
<protein>
    <submittedName>
        <fullName evidence="1">Uncharacterized protein</fullName>
    </submittedName>
</protein>
<reference evidence="1" key="1">
    <citation type="submission" date="2022-04" db="EMBL/GenBank/DDBJ databases">
        <title>Chromosome-scale genome assembly of Holotrichia oblita Faldermann.</title>
        <authorList>
            <person name="Rongchong L."/>
        </authorList>
    </citation>
    <scope>NUCLEOTIDE SEQUENCE</scope>
    <source>
        <strain evidence="1">81SQS9</strain>
    </source>
</reference>
<proteinExistence type="predicted"/>
<name>A0ACB9TVA1_HOLOL</name>
<gene>
    <name evidence="1" type="ORF">MML48_1g02358</name>
</gene>
<evidence type="ECO:0000313" key="1">
    <source>
        <dbReference type="EMBL" id="KAI4470569.1"/>
    </source>
</evidence>
<dbReference type="EMBL" id="CM043015">
    <property type="protein sequence ID" value="KAI4470569.1"/>
    <property type="molecule type" value="Genomic_DNA"/>
</dbReference>
<keyword evidence="2" id="KW-1185">Reference proteome</keyword>
<dbReference type="Proteomes" id="UP001056778">
    <property type="component" value="Chromosome 1"/>
</dbReference>
<comment type="caution">
    <text evidence="1">The sequence shown here is derived from an EMBL/GenBank/DDBJ whole genome shotgun (WGS) entry which is preliminary data.</text>
</comment>